<evidence type="ECO:0000313" key="2">
    <source>
        <dbReference type="Proteomes" id="UP000078348"/>
    </source>
</evidence>
<reference evidence="1 2" key="1">
    <citation type="submission" date="2016-05" db="EMBL/GenBank/DDBJ databases">
        <title>Nuclear genome of Blastocystis sp. subtype 1 NandII.</title>
        <authorList>
            <person name="Gentekaki E."/>
            <person name="Curtis B."/>
            <person name="Stairs C."/>
            <person name="Eme L."/>
            <person name="Herman E."/>
            <person name="Klimes V."/>
            <person name="Arias M.C."/>
            <person name="Elias M."/>
            <person name="Hilliou F."/>
            <person name="Klute M."/>
            <person name="Malik S.-B."/>
            <person name="Pightling A."/>
            <person name="Rachubinski R."/>
            <person name="Salas D."/>
            <person name="Schlacht A."/>
            <person name="Suga H."/>
            <person name="Archibald J."/>
            <person name="Ball S.G."/>
            <person name="Clark G."/>
            <person name="Dacks J."/>
            <person name="Van Der Giezen M."/>
            <person name="Tsaousis A."/>
            <person name="Roger A."/>
        </authorList>
    </citation>
    <scope>NUCLEOTIDE SEQUENCE [LARGE SCALE GENOMIC DNA]</scope>
    <source>
        <strain evidence="2">ATCC 50177 / NandII</strain>
    </source>
</reference>
<dbReference type="Proteomes" id="UP000078348">
    <property type="component" value="Unassembled WGS sequence"/>
</dbReference>
<organism evidence="1 2">
    <name type="scientific">Blastocystis sp. subtype 1 (strain ATCC 50177 / NandII)</name>
    <dbReference type="NCBI Taxonomy" id="478820"/>
    <lineage>
        <taxon>Eukaryota</taxon>
        <taxon>Sar</taxon>
        <taxon>Stramenopiles</taxon>
        <taxon>Bigyra</taxon>
        <taxon>Opalozoa</taxon>
        <taxon>Opalinata</taxon>
        <taxon>Blastocystidae</taxon>
        <taxon>Blastocystis</taxon>
    </lineage>
</organism>
<proteinExistence type="predicted"/>
<keyword evidence="2" id="KW-1185">Reference proteome</keyword>
<name>A0A196SA76_BLAHN</name>
<protein>
    <submittedName>
        <fullName evidence="1">Uncharacterized protein</fullName>
    </submittedName>
</protein>
<dbReference type="AlphaFoldDB" id="A0A196SA76"/>
<accession>A0A196SA76</accession>
<gene>
    <name evidence="1" type="ORF">AV274_4422</name>
</gene>
<sequence>MDHWYTKLVVGHYYDFLGYLHTGVEELIVGDNIQLEEEMVHLDFHYVQQLRTLQIGEGSFTDITRVKLIGMKKLESVVIGNESFHVEVTEEEQSGLFVKDCPLLKEFRIGTDVFDDYDVCVFENLPSLEVLALGDTKERSCNFYDASFELKSLPKLRLLSFGVEAFHNCERVALENLPALENLTVGRNALVFKDSDKTELIMRDLPKLTTFACLTQEGCVSTSFFFCFSVVLENLPSLTTVTLLPLSFNSCTLLHTSNIGALAHHSLLNTLPNAIAITASGLQPLATSLTDITIAHVSGNDPKLTAVDFSPFKQVKTITVGNFCFRYAMRVTLKGMPLLERVEIGASSFQQHIHLPMNDVVLFVEDDERIEGQFCMKECPKVKTLVLGNGAFHEAGECVVEDVPALEEIVMGDWDNKYPIGCFKNAPLELKSGDDGGM</sequence>
<dbReference type="EMBL" id="LXWW01000312">
    <property type="protein sequence ID" value="OAO13928.1"/>
    <property type="molecule type" value="Genomic_DNA"/>
</dbReference>
<dbReference type="SUPFAM" id="SSF52058">
    <property type="entry name" value="L domain-like"/>
    <property type="match status" value="1"/>
</dbReference>
<dbReference type="InterPro" id="IPR032675">
    <property type="entry name" value="LRR_dom_sf"/>
</dbReference>
<comment type="caution">
    <text evidence="1">The sequence shown here is derived from an EMBL/GenBank/DDBJ whole genome shotgun (WGS) entry which is preliminary data.</text>
</comment>
<dbReference type="OrthoDB" id="205182at2759"/>
<evidence type="ECO:0000313" key="1">
    <source>
        <dbReference type="EMBL" id="OAO13928.1"/>
    </source>
</evidence>
<dbReference type="Gene3D" id="3.80.10.10">
    <property type="entry name" value="Ribonuclease Inhibitor"/>
    <property type="match status" value="2"/>
</dbReference>